<keyword evidence="3 10" id="KW-0444">Lipid biosynthesis</keyword>
<evidence type="ECO:0000256" key="6">
    <source>
        <dbReference type="ARBA" id="ARBA00022989"/>
    </source>
</evidence>
<evidence type="ECO:0000256" key="10">
    <source>
        <dbReference type="RuleBase" id="RU363097"/>
    </source>
</evidence>
<dbReference type="GeneID" id="113215481"/>
<sequence length="578" mass="65626">MWPSDPRYQHQQKQEEEITDMDPNKLNNNDMVLSKAIKLDEEMLKLPNRVSETLTGHNILITGGTGFMGKVFIEKVLRKTPNVGAIYLLVRNKKGKDPKERLKDVFSSPLFNQLKEERGADIIDRKIHPVLGDVSLPDLGLSKEDRQFLADNITIVYHMAATIRFDEALKKAVLLNTRGTKLMLQLAKEMKKLQLFGHVSTAYCHLNEPVLEEKPYPPPADPHNIIKCMEWMSDEVAESMTKKILGNLPNTYAYTKALAEHLVVEQFDNLPVGIMRPSIVVPIWKEPLPGWTDNINGPTGLLIGAGKGVIRSMYCDSDSYADFLPVDIAVNAMMVATWNWLARGDRSRRICHMTSSSEIKISWAEIVELGRSIVENVVPLNGVAWYPGGSLKKNRTYHNICVFFFHWVPAYILDVFIWCAGYEPVLKRVQNRIQKGFDVFEYYANNQWDFKNTSALYIRPLLNERERREYKVDGEGIDFIEYFTDCVKAARVYILNEMPDTIPAARRHMRVMYWVDWAANILFWYFIVYLMTLCSTTVHDAREAAFGLVGSGFRAILGGDSSAAASAAASASVPMADL</sequence>
<dbReference type="GO" id="GO:0016020">
    <property type="term" value="C:membrane"/>
    <property type="evidence" value="ECO:0007669"/>
    <property type="project" value="UniProtKB-SubCell"/>
</dbReference>
<dbReference type="EC" id="1.2.1.84" evidence="10"/>
<evidence type="ECO:0000256" key="7">
    <source>
        <dbReference type="ARBA" id="ARBA00023098"/>
    </source>
</evidence>
<feature type="domain" description="Fatty acyl-CoA reductase C-terminal" evidence="12">
    <location>
        <begin position="405"/>
        <end position="497"/>
    </location>
</feature>
<comment type="catalytic activity">
    <reaction evidence="9 10">
        <text>a long-chain fatty acyl-CoA + 2 NADPH + 2 H(+) = a long-chain primary fatty alcohol + 2 NADP(+) + CoA</text>
        <dbReference type="Rhea" id="RHEA:52716"/>
        <dbReference type="ChEBI" id="CHEBI:15378"/>
        <dbReference type="ChEBI" id="CHEBI:57287"/>
        <dbReference type="ChEBI" id="CHEBI:57783"/>
        <dbReference type="ChEBI" id="CHEBI:58349"/>
        <dbReference type="ChEBI" id="CHEBI:77396"/>
        <dbReference type="ChEBI" id="CHEBI:83139"/>
        <dbReference type="EC" id="1.2.1.84"/>
    </reaction>
</comment>
<evidence type="ECO:0000313" key="14">
    <source>
        <dbReference type="Proteomes" id="UP000504606"/>
    </source>
</evidence>
<evidence type="ECO:0000256" key="9">
    <source>
        <dbReference type="ARBA" id="ARBA00052530"/>
    </source>
</evidence>
<feature type="domain" description="Thioester reductase (TE)" evidence="13">
    <location>
        <begin position="61"/>
        <end position="333"/>
    </location>
</feature>
<evidence type="ECO:0000256" key="5">
    <source>
        <dbReference type="ARBA" id="ARBA00022857"/>
    </source>
</evidence>
<reference evidence="15" key="1">
    <citation type="journal article" date="2018" name="Proc. Natl. Acad. Sci. U.S.A.">
        <title>Phylogenomics and the evolution of hemipteroid insects.</title>
        <authorList>
            <person name="Johnson K.P."/>
            <person name="Dietrich C.H."/>
            <person name="Friedrich F."/>
            <person name="Beutel R.G."/>
            <person name="Wipfler B."/>
            <person name="Peters R.S."/>
            <person name="Allen J.M."/>
            <person name="Petersen M."/>
            <person name="Donath A."/>
            <person name="Walden K.K."/>
            <person name="Kozlov A.M."/>
            <person name="Podsiadlowski L."/>
            <person name="Mayer C."/>
            <person name="Meusemann K."/>
            <person name="Vasilikopoulos A."/>
            <person name="Waterhouse R.M."/>
            <person name="Cameron S.L."/>
            <person name="Weirauch C."/>
            <person name="Swanson D.R."/>
            <person name="Percy D.M."/>
            <person name="Hardy N.B."/>
            <person name="Terry I."/>
            <person name="Liu S."/>
            <person name="Zhou X."/>
            <person name="Misof B."/>
            <person name="Robertson H.M."/>
            <person name="Yoshizawa K."/>
        </authorList>
    </citation>
    <scope>NUCLEOTIDE SEQUENCE</scope>
    <source>
        <tissue evidence="15">Whole organism</tissue>
    </source>
</reference>
<dbReference type="InterPro" id="IPR013120">
    <property type="entry name" value="FAR_NAD-bd"/>
</dbReference>
<dbReference type="Pfam" id="PF07993">
    <property type="entry name" value="NAD_binding_4"/>
    <property type="match status" value="1"/>
</dbReference>
<evidence type="ECO:0000256" key="8">
    <source>
        <dbReference type="ARBA" id="ARBA00023136"/>
    </source>
</evidence>
<keyword evidence="5 10" id="KW-0521">NADP</keyword>
<feature type="region of interest" description="Disordered" evidence="11">
    <location>
        <begin position="1"/>
        <end position="26"/>
    </location>
</feature>
<dbReference type="KEGG" id="foc:113215481"/>
<evidence type="ECO:0000259" key="12">
    <source>
        <dbReference type="Pfam" id="PF03015"/>
    </source>
</evidence>
<dbReference type="CDD" id="cd09071">
    <property type="entry name" value="FAR_C"/>
    <property type="match status" value="1"/>
</dbReference>
<dbReference type="PANTHER" id="PTHR11011">
    <property type="entry name" value="MALE STERILITY PROTEIN 2-RELATED"/>
    <property type="match status" value="1"/>
</dbReference>
<keyword evidence="10" id="KW-0560">Oxidoreductase</keyword>
<dbReference type="SUPFAM" id="SSF51735">
    <property type="entry name" value="NAD(P)-binding Rossmann-fold domains"/>
    <property type="match status" value="1"/>
</dbReference>
<keyword evidence="8 10" id="KW-0472">Membrane</keyword>
<protein>
    <recommendedName>
        <fullName evidence="10">Fatty acyl-CoA reductase</fullName>
        <ecNumber evidence="10">1.2.1.84</ecNumber>
    </recommendedName>
</protein>
<evidence type="ECO:0000256" key="2">
    <source>
        <dbReference type="ARBA" id="ARBA00005928"/>
    </source>
</evidence>
<dbReference type="InterPro" id="IPR026055">
    <property type="entry name" value="FAR"/>
</dbReference>
<feature type="transmembrane region" description="Helical" evidence="10">
    <location>
        <begin position="511"/>
        <end position="531"/>
    </location>
</feature>
<name>A0A9C6XWL0_FRAOC</name>
<dbReference type="OrthoDB" id="429813at2759"/>
<evidence type="ECO:0000256" key="3">
    <source>
        <dbReference type="ARBA" id="ARBA00022516"/>
    </source>
</evidence>
<comment type="subcellular location">
    <subcellularLocation>
        <location evidence="1">Membrane</location>
        <topology evidence="1">Multi-pass membrane protein</topology>
    </subcellularLocation>
</comment>
<dbReference type="CDD" id="cd05236">
    <property type="entry name" value="FAR-N_SDR_e"/>
    <property type="match status" value="1"/>
</dbReference>
<dbReference type="Proteomes" id="UP000504606">
    <property type="component" value="Unplaced"/>
</dbReference>
<accession>A0A9C6XWL0</accession>
<dbReference type="GO" id="GO:0005777">
    <property type="term" value="C:peroxisome"/>
    <property type="evidence" value="ECO:0007669"/>
    <property type="project" value="TreeGrafter"/>
</dbReference>
<comment type="similarity">
    <text evidence="2 10">Belongs to the fatty acyl-CoA reductase family.</text>
</comment>
<dbReference type="RefSeq" id="XP_052133527.1">
    <property type="nucleotide sequence ID" value="XM_052277567.1"/>
</dbReference>
<organism evidence="14 15">
    <name type="scientific">Frankliniella occidentalis</name>
    <name type="common">Western flower thrips</name>
    <name type="synonym">Euthrips occidentalis</name>
    <dbReference type="NCBI Taxonomy" id="133901"/>
    <lineage>
        <taxon>Eukaryota</taxon>
        <taxon>Metazoa</taxon>
        <taxon>Ecdysozoa</taxon>
        <taxon>Arthropoda</taxon>
        <taxon>Hexapoda</taxon>
        <taxon>Insecta</taxon>
        <taxon>Pterygota</taxon>
        <taxon>Neoptera</taxon>
        <taxon>Paraneoptera</taxon>
        <taxon>Thysanoptera</taxon>
        <taxon>Terebrantia</taxon>
        <taxon>Thripoidea</taxon>
        <taxon>Thripidae</taxon>
        <taxon>Frankliniella</taxon>
    </lineage>
</organism>
<keyword evidence="14" id="KW-1185">Reference proteome</keyword>
<feature type="transmembrane region" description="Helical" evidence="10">
    <location>
        <begin position="403"/>
        <end position="422"/>
    </location>
</feature>
<evidence type="ECO:0000256" key="11">
    <source>
        <dbReference type="SAM" id="MobiDB-lite"/>
    </source>
</evidence>
<evidence type="ECO:0000256" key="1">
    <source>
        <dbReference type="ARBA" id="ARBA00004141"/>
    </source>
</evidence>
<keyword evidence="7 10" id="KW-0443">Lipid metabolism</keyword>
<dbReference type="GO" id="GO:0102965">
    <property type="term" value="F:alcohol-forming long-chain fatty acyl-CoA reductase activity"/>
    <property type="evidence" value="ECO:0007669"/>
    <property type="project" value="UniProtKB-EC"/>
</dbReference>
<dbReference type="Gene3D" id="3.40.50.720">
    <property type="entry name" value="NAD(P)-binding Rossmann-like Domain"/>
    <property type="match status" value="1"/>
</dbReference>
<proteinExistence type="inferred from homology"/>
<dbReference type="GO" id="GO:0035336">
    <property type="term" value="P:long-chain fatty-acyl-CoA metabolic process"/>
    <property type="evidence" value="ECO:0007669"/>
    <property type="project" value="TreeGrafter"/>
</dbReference>
<reference evidence="15" key="2">
    <citation type="submission" date="2025-08" db="UniProtKB">
        <authorList>
            <consortium name="RefSeq"/>
        </authorList>
    </citation>
    <scope>IDENTIFICATION</scope>
    <source>
        <tissue evidence="15">Whole organism</tissue>
    </source>
</reference>
<comment type="function">
    <text evidence="10">Catalyzes the reduction of fatty acyl-CoA to fatty alcohols.</text>
</comment>
<keyword evidence="4 10" id="KW-0812">Transmembrane</keyword>
<evidence type="ECO:0000259" key="13">
    <source>
        <dbReference type="Pfam" id="PF07993"/>
    </source>
</evidence>
<dbReference type="InterPro" id="IPR036291">
    <property type="entry name" value="NAD(P)-bd_dom_sf"/>
</dbReference>
<gene>
    <name evidence="15" type="primary">LOC113215481</name>
</gene>
<dbReference type="PANTHER" id="PTHR11011:SF61">
    <property type="entry name" value="FATTY ACYL-COA REDUCTASE"/>
    <property type="match status" value="1"/>
</dbReference>
<dbReference type="GO" id="GO:0080019">
    <property type="term" value="F:alcohol-forming very long-chain fatty acyl-CoA reductase activity"/>
    <property type="evidence" value="ECO:0007669"/>
    <property type="project" value="InterPro"/>
</dbReference>
<dbReference type="InterPro" id="IPR033640">
    <property type="entry name" value="FAR_C"/>
</dbReference>
<dbReference type="FunFam" id="3.40.50.720:FF:000143">
    <property type="entry name" value="Fatty acyl-CoA reductase"/>
    <property type="match status" value="1"/>
</dbReference>
<evidence type="ECO:0000313" key="15">
    <source>
        <dbReference type="RefSeq" id="XP_052133527.1"/>
    </source>
</evidence>
<evidence type="ECO:0000256" key="4">
    <source>
        <dbReference type="ARBA" id="ARBA00022692"/>
    </source>
</evidence>
<dbReference type="AlphaFoldDB" id="A0A9C6XWL0"/>
<keyword evidence="6 10" id="KW-1133">Transmembrane helix</keyword>
<dbReference type="Pfam" id="PF03015">
    <property type="entry name" value="Sterile"/>
    <property type="match status" value="1"/>
</dbReference>